<evidence type="ECO:0000313" key="3">
    <source>
        <dbReference type="Proteomes" id="UP000614996"/>
    </source>
</evidence>
<gene>
    <name evidence="2" type="ORF">NUM_64380</name>
</gene>
<dbReference type="AlphaFoldDB" id="A0A8J4AH73"/>
<protein>
    <submittedName>
        <fullName evidence="2">Uncharacterized protein</fullName>
    </submittedName>
</protein>
<name>A0A8J4AH73_9ACTN</name>
<keyword evidence="3" id="KW-1185">Reference proteome</keyword>
<reference evidence="3" key="1">
    <citation type="journal article" date="2021" name="Int. J. Syst. Evol. Microbiol.">
        <title>Actinocatenispora comari sp. nov., an endophytic actinomycete isolated from aerial parts of Comarum salesowianum.</title>
        <authorList>
            <person name="Oyunbileg N."/>
            <person name="Iizaka Y."/>
            <person name="Hamada M."/>
            <person name="Davaapurev B.O."/>
            <person name="Fukumoto A."/>
            <person name="Tsetseg B."/>
            <person name="Kato F."/>
            <person name="Tamura T."/>
            <person name="Batkhuu J."/>
            <person name="Anzai Y."/>
        </authorList>
    </citation>
    <scope>NUCLEOTIDE SEQUENCE [LARGE SCALE GENOMIC DNA]</scope>
    <source>
        <strain evidence="3">NUM-2625</strain>
    </source>
</reference>
<evidence type="ECO:0000256" key="1">
    <source>
        <dbReference type="SAM" id="MobiDB-lite"/>
    </source>
</evidence>
<organism evidence="2 3">
    <name type="scientific">Actinocatenispora comari</name>
    <dbReference type="NCBI Taxonomy" id="2807577"/>
    <lineage>
        <taxon>Bacteria</taxon>
        <taxon>Bacillati</taxon>
        <taxon>Actinomycetota</taxon>
        <taxon>Actinomycetes</taxon>
        <taxon>Micromonosporales</taxon>
        <taxon>Micromonosporaceae</taxon>
        <taxon>Actinocatenispora</taxon>
    </lineage>
</organism>
<comment type="caution">
    <text evidence="2">The sequence shown here is derived from an EMBL/GenBank/DDBJ whole genome shotgun (WGS) entry which is preliminary data.</text>
</comment>
<proteinExistence type="predicted"/>
<dbReference type="Proteomes" id="UP000614996">
    <property type="component" value="Unassembled WGS sequence"/>
</dbReference>
<feature type="region of interest" description="Disordered" evidence="1">
    <location>
        <begin position="55"/>
        <end position="82"/>
    </location>
</feature>
<evidence type="ECO:0000313" key="2">
    <source>
        <dbReference type="EMBL" id="GIL31184.1"/>
    </source>
</evidence>
<dbReference type="EMBL" id="BOPO01000130">
    <property type="protein sequence ID" value="GIL31184.1"/>
    <property type="molecule type" value="Genomic_DNA"/>
</dbReference>
<sequence>MTPAAAATPTPARATLLREMLLIIGRVPSDACGPGALVASGLRWAARRRGVAPGAATAARRHSVHPPGRAGCRAGDRNPWGAPGGCISTMAPRRGGRIAPTMGLDGTGRRPPINLLIDAGTGPGASVGA</sequence>
<accession>A0A8J4AH73</accession>